<feature type="domain" description="Aminotransferase class V" evidence="8">
    <location>
        <begin position="2"/>
        <end position="364"/>
    </location>
</feature>
<keyword evidence="6" id="KW-0411">Iron-sulfur</keyword>
<dbReference type="InterPro" id="IPR015422">
    <property type="entry name" value="PyrdxlP-dep_Trfase_small"/>
</dbReference>
<name>A0ABT9ZKM7_9BACI</name>
<dbReference type="InterPro" id="IPR015424">
    <property type="entry name" value="PyrdxlP-dep_Trfase"/>
</dbReference>
<comment type="cofactor">
    <cofactor evidence="1 7">
        <name>pyridoxal 5'-phosphate</name>
        <dbReference type="ChEBI" id="CHEBI:597326"/>
    </cofactor>
</comment>
<dbReference type="PIRSF" id="PIRSF005572">
    <property type="entry name" value="NifS"/>
    <property type="match status" value="1"/>
</dbReference>
<comment type="caution">
    <text evidence="9">The sequence shown here is derived from an EMBL/GenBank/DDBJ whole genome shotgun (WGS) entry which is preliminary data.</text>
</comment>
<dbReference type="EMBL" id="JAUSUD010000025">
    <property type="protein sequence ID" value="MDQ0232843.1"/>
    <property type="molecule type" value="Genomic_DNA"/>
</dbReference>
<dbReference type="InterPro" id="IPR015421">
    <property type="entry name" value="PyrdxlP-dep_Trfase_major"/>
</dbReference>
<protein>
    <submittedName>
        <fullName evidence="9">Cysteine desulfurase</fullName>
        <ecNumber evidence="9">2.8.1.7</ecNumber>
    </submittedName>
</protein>
<dbReference type="Gene3D" id="1.10.260.50">
    <property type="match status" value="1"/>
</dbReference>
<keyword evidence="9" id="KW-0808">Transferase</keyword>
<dbReference type="NCBIfam" id="NF002806">
    <property type="entry name" value="PRK02948.1"/>
    <property type="match status" value="1"/>
</dbReference>
<reference evidence="9 10" key="1">
    <citation type="submission" date="2023-07" db="EMBL/GenBank/DDBJ databases">
        <title>Genomic Encyclopedia of Type Strains, Phase IV (KMG-IV): sequencing the most valuable type-strain genomes for metagenomic binning, comparative biology and taxonomic classification.</title>
        <authorList>
            <person name="Goeker M."/>
        </authorList>
    </citation>
    <scope>NUCLEOTIDE SEQUENCE [LARGE SCALE GENOMIC DNA]</scope>
    <source>
        <strain evidence="9 10">DSM 29005</strain>
    </source>
</reference>
<proteinExistence type="inferred from homology"/>
<evidence type="ECO:0000256" key="5">
    <source>
        <dbReference type="ARBA" id="ARBA00023004"/>
    </source>
</evidence>
<accession>A0ABT9ZKM7</accession>
<dbReference type="Gene3D" id="3.40.640.10">
    <property type="entry name" value="Type I PLP-dependent aspartate aminotransferase-like (Major domain)"/>
    <property type="match status" value="1"/>
</dbReference>
<sequence length="383" mass="41995">MIYLDYAATTPMSEDAISMYVKAAKDAFGNSSSLHDIGGFASQTLDASRKLIASLIGGTYKGLFFTGSGSEANTLAIQSLLNGVDSSKKHIITTQIEHSSIFNYFKKLAKEGYDVTFLKPDKHGYIEKEQVDKALRADTCLVSIQHGNSELGIIQPLAEIGKLLKTKHVLFHSDCVQTFGKVPVNVDTLGLDAVSISSHKIHGPKGIGAAYVQPSVYWQPVIEGTTHESGFRPGTVDVPAVAAFAVAAKKITDSMSEQHHHFKELRKSLIQHLEPISSRITILNNDEHTILSNIFPVCVSDIEGQYIMLECNRYGFAISTGSACQVGMQEPSRSLLAIGYDEHKAKQYIRVSFGVETSESQILAFAETLIKTVNIFHQRDWRG</sequence>
<keyword evidence="10" id="KW-1185">Reference proteome</keyword>
<organism evidence="9 10">
    <name type="scientific">Metabacillus malikii</name>
    <dbReference type="NCBI Taxonomy" id="1504265"/>
    <lineage>
        <taxon>Bacteria</taxon>
        <taxon>Bacillati</taxon>
        <taxon>Bacillota</taxon>
        <taxon>Bacilli</taxon>
        <taxon>Bacillales</taxon>
        <taxon>Bacillaceae</taxon>
        <taxon>Metabacillus</taxon>
    </lineage>
</organism>
<evidence type="ECO:0000256" key="3">
    <source>
        <dbReference type="ARBA" id="ARBA00022723"/>
    </source>
</evidence>
<dbReference type="PROSITE" id="PS00595">
    <property type="entry name" value="AA_TRANSFER_CLASS_5"/>
    <property type="match status" value="1"/>
</dbReference>
<dbReference type="Pfam" id="PF00266">
    <property type="entry name" value="Aminotran_5"/>
    <property type="match status" value="1"/>
</dbReference>
<keyword evidence="3" id="KW-0479">Metal-binding</keyword>
<dbReference type="Proteomes" id="UP001234495">
    <property type="component" value="Unassembled WGS sequence"/>
</dbReference>
<dbReference type="InterPro" id="IPR000192">
    <property type="entry name" value="Aminotrans_V_dom"/>
</dbReference>
<evidence type="ECO:0000313" key="9">
    <source>
        <dbReference type="EMBL" id="MDQ0232843.1"/>
    </source>
</evidence>
<dbReference type="PANTHER" id="PTHR11601:SF36">
    <property type="entry name" value="CYSTEINE DESULFURASE NIFS-RELATED"/>
    <property type="match status" value="1"/>
</dbReference>
<dbReference type="InterPro" id="IPR016454">
    <property type="entry name" value="Cysteine_dSase"/>
</dbReference>
<evidence type="ECO:0000313" key="10">
    <source>
        <dbReference type="Proteomes" id="UP001234495"/>
    </source>
</evidence>
<dbReference type="Gene3D" id="3.90.1150.10">
    <property type="entry name" value="Aspartate Aminotransferase, domain 1"/>
    <property type="match status" value="1"/>
</dbReference>
<gene>
    <name evidence="9" type="ORF">J2S19_004165</name>
</gene>
<dbReference type="PANTHER" id="PTHR11601">
    <property type="entry name" value="CYSTEINE DESULFURYLASE FAMILY MEMBER"/>
    <property type="match status" value="1"/>
</dbReference>
<evidence type="ECO:0000256" key="6">
    <source>
        <dbReference type="ARBA" id="ARBA00023014"/>
    </source>
</evidence>
<dbReference type="GO" id="GO:0031071">
    <property type="term" value="F:cysteine desulfurase activity"/>
    <property type="evidence" value="ECO:0007669"/>
    <property type="project" value="UniProtKB-EC"/>
</dbReference>
<evidence type="ECO:0000256" key="4">
    <source>
        <dbReference type="ARBA" id="ARBA00022898"/>
    </source>
</evidence>
<dbReference type="SUPFAM" id="SSF53383">
    <property type="entry name" value="PLP-dependent transferases"/>
    <property type="match status" value="1"/>
</dbReference>
<evidence type="ECO:0000256" key="7">
    <source>
        <dbReference type="RuleBase" id="RU004504"/>
    </source>
</evidence>
<dbReference type="InterPro" id="IPR020578">
    <property type="entry name" value="Aminotrans_V_PyrdxlP_BS"/>
</dbReference>
<evidence type="ECO:0000259" key="8">
    <source>
        <dbReference type="Pfam" id="PF00266"/>
    </source>
</evidence>
<keyword evidence="4" id="KW-0663">Pyridoxal phosphate</keyword>
<keyword evidence="5" id="KW-0408">Iron</keyword>
<evidence type="ECO:0000256" key="2">
    <source>
        <dbReference type="ARBA" id="ARBA00006490"/>
    </source>
</evidence>
<comment type="similarity">
    <text evidence="2">Belongs to the class-V pyridoxal-phosphate-dependent aminotransferase family. NifS/IscS subfamily.</text>
</comment>
<dbReference type="EC" id="2.8.1.7" evidence="9"/>
<evidence type="ECO:0000256" key="1">
    <source>
        <dbReference type="ARBA" id="ARBA00001933"/>
    </source>
</evidence>